<evidence type="ECO:0008006" key="9">
    <source>
        <dbReference type="Google" id="ProtNLM"/>
    </source>
</evidence>
<keyword evidence="1 2" id="KW-0728">SH3 domain</keyword>
<dbReference type="AlphaFoldDB" id="A0A0G4F468"/>
<dbReference type="STRING" id="1169540.A0A0G4F468"/>
<evidence type="ECO:0000313" key="7">
    <source>
        <dbReference type="EMBL" id="CEM07038.1"/>
    </source>
</evidence>
<feature type="region of interest" description="Disordered" evidence="4">
    <location>
        <begin position="264"/>
        <end position="287"/>
    </location>
</feature>
<feature type="compositionally biased region" description="Low complexity" evidence="4">
    <location>
        <begin position="828"/>
        <end position="840"/>
    </location>
</feature>
<keyword evidence="8" id="KW-1185">Reference proteome</keyword>
<feature type="compositionally biased region" description="Polar residues" evidence="4">
    <location>
        <begin position="1163"/>
        <end position="1175"/>
    </location>
</feature>
<evidence type="ECO:0000259" key="6">
    <source>
        <dbReference type="PROSITE" id="PS50030"/>
    </source>
</evidence>
<feature type="domain" description="SH3" evidence="5">
    <location>
        <begin position="686"/>
        <end position="755"/>
    </location>
</feature>
<proteinExistence type="predicted"/>
<dbReference type="InterPro" id="IPR015940">
    <property type="entry name" value="UBA"/>
</dbReference>
<dbReference type="SUPFAM" id="SSF46934">
    <property type="entry name" value="UBA-like"/>
    <property type="match status" value="1"/>
</dbReference>
<feature type="compositionally biased region" description="Low complexity" evidence="4">
    <location>
        <begin position="415"/>
        <end position="427"/>
    </location>
</feature>
<dbReference type="SUPFAM" id="SSF50044">
    <property type="entry name" value="SH3-domain"/>
    <property type="match status" value="2"/>
</dbReference>
<dbReference type="PROSITE" id="PS50030">
    <property type="entry name" value="UBA"/>
    <property type="match status" value="1"/>
</dbReference>
<feature type="region of interest" description="Disordered" evidence="4">
    <location>
        <begin position="618"/>
        <end position="697"/>
    </location>
</feature>
<dbReference type="OMA" id="VECAMSS"/>
<dbReference type="InterPro" id="IPR007207">
    <property type="entry name" value="Not_N"/>
</dbReference>
<evidence type="ECO:0000256" key="3">
    <source>
        <dbReference type="SAM" id="Coils"/>
    </source>
</evidence>
<feature type="coiled-coil region" evidence="3">
    <location>
        <begin position="77"/>
        <end position="104"/>
    </location>
</feature>
<feature type="region of interest" description="Disordered" evidence="4">
    <location>
        <begin position="816"/>
        <end position="860"/>
    </location>
</feature>
<feature type="region of interest" description="Disordered" evidence="4">
    <location>
        <begin position="305"/>
        <end position="490"/>
    </location>
</feature>
<dbReference type="CDD" id="cd14270">
    <property type="entry name" value="UBA"/>
    <property type="match status" value="1"/>
</dbReference>
<dbReference type="VEuPathDB" id="CryptoDB:Vbra_14414"/>
<evidence type="ECO:0000259" key="5">
    <source>
        <dbReference type="PROSITE" id="PS50002"/>
    </source>
</evidence>
<feature type="compositionally biased region" description="Basic and acidic residues" evidence="4">
    <location>
        <begin position="306"/>
        <end position="324"/>
    </location>
</feature>
<feature type="compositionally biased region" description="Basic and acidic residues" evidence="4">
    <location>
        <begin position="816"/>
        <end position="827"/>
    </location>
</feature>
<evidence type="ECO:0000256" key="2">
    <source>
        <dbReference type="PROSITE-ProRule" id="PRU00192"/>
    </source>
</evidence>
<feature type="compositionally biased region" description="Low complexity" evidence="4">
    <location>
        <begin position="353"/>
        <end position="367"/>
    </location>
</feature>
<feature type="compositionally biased region" description="Basic and acidic residues" evidence="4">
    <location>
        <begin position="661"/>
        <end position="688"/>
    </location>
</feature>
<dbReference type="EMBL" id="CDMY01000375">
    <property type="protein sequence ID" value="CEM07038.1"/>
    <property type="molecule type" value="Genomic_DNA"/>
</dbReference>
<dbReference type="InterPro" id="IPR009060">
    <property type="entry name" value="UBA-like_sf"/>
</dbReference>
<dbReference type="Gene3D" id="1.10.8.10">
    <property type="entry name" value="DNA helicase RuvA subunit, C-terminal domain"/>
    <property type="match status" value="1"/>
</dbReference>
<feature type="compositionally biased region" description="Low complexity" evidence="4">
    <location>
        <begin position="1090"/>
        <end position="1115"/>
    </location>
</feature>
<gene>
    <name evidence="7" type="ORF">Vbra_14414</name>
</gene>
<feature type="compositionally biased region" description="Pro residues" evidence="4">
    <location>
        <begin position="751"/>
        <end position="773"/>
    </location>
</feature>
<organism evidence="7 8">
    <name type="scientific">Vitrella brassicaformis (strain CCMP3155)</name>
    <dbReference type="NCBI Taxonomy" id="1169540"/>
    <lineage>
        <taxon>Eukaryota</taxon>
        <taxon>Sar</taxon>
        <taxon>Alveolata</taxon>
        <taxon>Colpodellida</taxon>
        <taxon>Vitrellaceae</taxon>
        <taxon>Vitrella</taxon>
    </lineage>
</organism>
<feature type="region of interest" description="Disordered" evidence="4">
    <location>
        <begin position="717"/>
        <end position="792"/>
    </location>
</feature>
<evidence type="ECO:0000256" key="1">
    <source>
        <dbReference type="ARBA" id="ARBA00022443"/>
    </source>
</evidence>
<reference evidence="7 8" key="1">
    <citation type="submission" date="2014-11" db="EMBL/GenBank/DDBJ databases">
        <authorList>
            <person name="Zhu J."/>
            <person name="Qi W."/>
            <person name="Song R."/>
        </authorList>
    </citation>
    <scope>NUCLEOTIDE SEQUENCE [LARGE SCALE GENOMIC DNA]</scope>
</reference>
<dbReference type="InterPro" id="IPR001452">
    <property type="entry name" value="SH3_domain"/>
</dbReference>
<feature type="region of interest" description="Disordered" evidence="4">
    <location>
        <begin position="994"/>
        <end position="1133"/>
    </location>
</feature>
<dbReference type="SMART" id="SM00326">
    <property type="entry name" value="SH3"/>
    <property type="match status" value="2"/>
</dbReference>
<keyword evidence="3" id="KW-0175">Coiled coil</keyword>
<feature type="compositionally biased region" description="Low complexity" evidence="4">
    <location>
        <begin position="782"/>
        <end position="792"/>
    </location>
</feature>
<dbReference type="InterPro" id="IPR036028">
    <property type="entry name" value="SH3-like_dom_sf"/>
</dbReference>
<dbReference type="OrthoDB" id="333984at2759"/>
<dbReference type="PROSITE" id="PS50002">
    <property type="entry name" value="SH3"/>
    <property type="match status" value="1"/>
</dbReference>
<evidence type="ECO:0000313" key="8">
    <source>
        <dbReference type="Proteomes" id="UP000041254"/>
    </source>
</evidence>
<name>A0A0G4F468_VITBC</name>
<dbReference type="Proteomes" id="UP000041254">
    <property type="component" value="Unassembled WGS sequence"/>
</dbReference>
<dbReference type="CDD" id="cd00174">
    <property type="entry name" value="SH3"/>
    <property type="match status" value="1"/>
</dbReference>
<feature type="coiled-coil region" evidence="3">
    <location>
        <begin position="217"/>
        <end position="244"/>
    </location>
</feature>
<evidence type="ECO:0000256" key="4">
    <source>
        <dbReference type="SAM" id="MobiDB-lite"/>
    </source>
</evidence>
<sequence>MSKKLQSEIERVLRDIKVHVEQYDEKFDELRQFNRERFINCDKMKDEAKKEQLRGKKHAIRTTTLELMDVKHVLDGRGRIEGELENLLRKLHRLGQQVKDWLNQNDVRDKDSLEQWKKQLEVRYKRGKIFYRSGEISEVDMSGEGEVTEHQKWIEDYIRRLGDQNDLFEAEIEASKKKKSADCERVEQLKAFTELHRSHMQKLEELLRRIRNGDLSSDSEMEKLGELQEELRDYVENNDSLDIVAMCDDLYADLGLEDMPCDMDKDGSDTVGDPLTDVGTHDEPMRLSSIEIDNNEAAWEAGAEPMADHQPHQQQQQHDDEGDKAVTTTAGEQRQAKRPKKGGKGASKDKGEATSSTSAVSPAAVTPKASLAATLLGKAERIDHRDKEAKSDLDSNESQPSQWKPKATPEHPVILPSLAPAAAQQPPGSKRKGDKTDTHTHTHTHRKASGDKSATKHPSSTKQPPEVFSPSTFPLLPSATPRSFSSTRGGEGFASWVSAAKQASGERSEASSVECAMSSTSSLSGPGQTSAAVAAAAAAAAAGGGGAEKVGGRRGSFNDTKRASDTVGSSVSSQQHMAVDERETLVSMGFASDAVDRALMMHAGNFDDALNHLIHTNQSPKIHEPPTPPQSQPSASAADEPAPMEPPPQSLPTELAEAAESPDKDAGAPKADGDGDEIMERESERASEEEVTIGEDWKAVGEGQLSLSKGTRLRIQERHSSGWTFGQLVRPDGSLDDRPDSSGWFPDFLTQPPPPPSPPRLNPHPHTHPPPPTTDNQRAGGPPTSSSPVSTAAAVPMVTASSLLQRGLVLQERVHIPKVHPTDEGRSADGSPDASGSAAGVRGGGGEEGSDSTDLGSATSTVRSVSTLTLGRGGGESVDFDVWQTVSIESSNEGGEGVVVGEGGTAAGAAASGGGGGGGEGGVLEVREVYWDWAGEYGDTATQNLHFSKGERVEIIVRHRSGWTHGRIVGEPDRIGWFPDFMLTPIEDVEREMRDKKGDGASDVDHDEARKAASPPKRLFFHPPDPHQPTHHTNPLGLGLGVGVARHNHTHGHRLSSFTLPRGVMEQPQDSPEGQGGSGGPTPPGSMWSLGTPLLTPLTTNAGALTDRSPAPAAAGAGGSRLQAPPSGTSLFQTQPSLIRGHVEGTAGLTASLDAERHDGSEHQWTLSHSRSSLRSGDGPGSERDLSHHPSPGALRPSSSIAMAFGSGRPAGVLVISGRGVWSERTMTLPGWSSDKTNAKIPDENPWRISAVKEHETDTMDGTSNA</sequence>
<dbReference type="InParanoid" id="A0A0G4F468"/>
<feature type="domain" description="UBA" evidence="6">
    <location>
        <begin position="570"/>
        <end position="616"/>
    </location>
</feature>
<feature type="compositionally biased region" description="Basic and acidic residues" evidence="4">
    <location>
        <begin position="378"/>
        <end position="393"/>
    </location>
</feature>
<protein>
    <recommendedName>
        <fullName evidence="9">UBA domain-containing protein</fullName>
    </recommendedName>
</protein>
<feature type="compositionally biased region" description="Basic and acidic residues" evidence="4">
    <location>
        <begin position="994"/>
        <end position="1011"/>
    </location>
</feature>
<dbReference type="Gene3D" id="2.30.30.40">
    <property type="entry name" value="SH3 Domains"/>
    <property type="match status" value="2"/>
</dbReference>
<feature type="compositionally biased region" description="Polar residues" evidence="4">
    <location>
        <begin position="566"/>
        <end position="576"/>
    </location>
</feature>
<dbReference type="GO" id="GO:0005634">
    <property type="term" value="C:nucleus"/>
    <property type="evidence" value="ECO:0007669"/>
    <property type="project" value="InterPro"/>
</dbReference>
<feature type="compositionally biased region" description="Low complexity" evidence="4">
    <location>
        <begin position="632"/>
        <end position="641"/>
    </location>
</feature>
<dbReference type="GO" id="GO:0006355">
    <property type="term" value="P:regulation of DNA-templated transcription"/>
    <property type="evidence" value="ECO:0007669"/>
    <property type="project" value="InterPro"/>
</dbReference>
<feature type="region of interest" description="Disordered" evidence="4">
    <location>
        <begin position="543"/>
        <end position="579"/>
    </location>
</feature>
<feature type="region of interest" description="Disordered" evidence="4">
    <location>
        <begin position="1156"/>
        <end position="1197"/>
    </location>
</feature>
<accession>A0A0G4F468</accession>
<dbReference type="Pfam" id="PF04065">
    <property type="entry name" value="Not3"/>
    <property type="match status" value="1"/>
</dbReference>